<dbReference type="InterPro" id="IPR050855">
    <property type="entry name" value="NDM-1-like"/>
</dbReference>
<dbReference type="PANTHER" id="PTHR42951:SF4">
    <property type="entry name" value="ACYL-COENZYME A THIOESTERASE MBLAC2"/>
    <property type="match status" value="1"/>
</dbReference>
<evidence type="ECO:0000313" key="3">
    <source>
        <dbReference type="EMBL" id="PSH64756.1"/>
    </source>
</evidence>
<dbReference type="InterPro" id="IPR036866">
    <property type="entry name" value="RibonucZ/Hydroxyglut_hydro"/>
</dbReference>
<evidence type="ECO:0000313" key="4">
    <source>
        <dbReference type="Proteomes" id="UP000241444"/>
    </source>
</evidence>
<proteinExistence type="inferred from homology"/>
<keyword evidence="4" id="KW-1185">Reference proteome</keyword>
<dbReference type="RefSeq" id="WP_106713089.1">
    <property type="nucleotide sequence ID" value="NZ_PGGO01000019.1"/>
</dbReference>
<feature type="domain" description="Metallo-beta-lactamase" evidence="2">
    <location>
        <begin position="40"/>
        <end position="232"/>
    </location>
</feature>
<dbReference type="SUPFAM" id="SSF56281">
    <property type="entry name" value="Metallo-hydrolase/oxidoreductase"/>
    <property type="match status" value="1"/>
</dbReference>
<dbReference type="OrthoDB" id="9802991at2"/>
<dbReference type="SMART" id="SM00849">
    <property type="entry name" value="Lactamase_B"/>
    <property type="match status" value="1"/>
</dbReference>
<sequence>MLPIPKFSDFREIAAGDDWFKVYEITPDLYAISEQSHYESTLISLMIGDTGAILVDTGCGIGDLKKVVGRITDKPILVVNTHTHLDHLGSNRDFDEIMMFDHPLSRQVSEFGASSEQLAKEILADNLFEGPRPTGFKDVDCRIPPFKVARWLKDGDCIEFGGKRLSVLHTPGEAPDHICLLNAEDRILFSGDIILAGAVWTHLDGGSLNDLAASYERLMRYRSDFEMIMPSHNVPWIRGDYLPAIRHAANQVNSGEAAWELVGDPWGRTLRKYPFDSFSFITKAA</sequence>
<dbReference type="EMBL" id="PGGO01000019">
    <property type="protein sequence ID" value="PSH64756.1"/>
    <property type="molecule type" value="Genomic_DNA"/>
</dbReference>
<organism evidence="3 4">
    <name type="scientific">Phyllobacterium brassicacearum</name>
    <dbReference type="NCBI Taxonomy" id="314235"/>
    <lineage>
        <taxon>Bacteria</taxon>
        <taxon>Pseudomonadati</taxon>
        <taxon>Pseudomonadota</taxon>
        <taxon>Alphaproteobacteria</taxon>
        <taxon>Hyphomicrobiales</taxon>
        <taxon>Phyllobacteriaceae</taxon>
        <taxon>Phyllobacterium</taxon>
    </lineage>
</organism>
<dbReference type="Proteomes" id="UP000241444">
    <property type="component" value="Unassembled WGS sequence"/>
</dbReference>
<accession>A0A2P7BE53</accession>
<reference evidence="4" key="1">
    <citation type="submission" date="2017-11" db="EMBL/GenBank/DDBJ databases">
        <authorList>
            <person name="Kuznetsova I."/>
            <person name="Sazanova A."/>
            <person name="Chirak E."/>
            <person name="Safronova V."/>
            <person name="Willems A."/>
        </authorList>
    </citation>
    <scope>NUCLEOTIDE SEQUENCE [LARGE SCALE GENOMIC DNA]</scope>
    <source>
        <strain evidence="4">STM 196</strain>
    </source>
</reference>
<evidence type="ECO:0000256" key="1">
    <source>
        <dbReference type="ARBA" id="ARBA00005250"/>
    </source>
</evidence>
<protein>
    <recommendedName>
        <fullName evidence="2">Metallo-beta-lactamase domain-containing protein</fullName>
    </recommendedName>
</protein>
<evidence type="ECO:0000259" key="2">
    <source>
        <dbReference type="SMART" id="SM00849"/>
    </source>
</evidence>
<dbReference type="Gene3D" id="3.60.15.10">
    <property type="entry name" value="Ribonuclease Z/Hydroxyacylglutathione hydrolase-like"/>
    <property type="match status" value="1"/>
</dbReference>
<dbReference type="PANTHER" id="PTHR42951">
    <property type="entry name" value="METALLO-BETA-LACTAMASE DOMAIN-CONTAINING"/>
    <property type="match status" value="1"/>
</dbReference>
<comment type="caution">
    <text evidence="3">The sequence shown here is derived from an EMBL/GenBank/DDBJ whole genome shotgun (WGS) entry which is preliminary data.</text>
</comment>
<dbReference type="InterPro" id="IPR001279">
    <property type="entry name" value="Metallo-B-lactamas"/>
</dbReference>
<gene>
    <name evidence="3" type="ORF">CU102_21150</name>
</gene>
<name>A0A2P7BE53_9HYPH</name>
<dbReference type="Pfam" id="PF00753">
    <property type="entry name" value="Lactamase_B"/>
    <property type="match status" value="1"/>
</dbReference>
<dbReference type="GO" id="GO:0017001">
    <property type="term" value="P:antibiotic catabolic process"/>
    <property type="evidence" value="ECO:0007669"/>
    <property type="project" value="UniProtKB-ARBA"/>
</dbReference>
<comment type="similarity">
    <text evidence="1">Belongs to the metallo-beta-lactamase superfamily. Class-B beta-lactamase family.</text>
</comment>
<dbReference type="AlphaFoldDB" id="A0A2P7BE53"/>